<comment type="caution">
    <text evidence="1">The sequence shown here is derived from an EMBL/GenBank/DDBJ whole genome shotgun (WGS) entry which is preliminary data.</text>
</comment>
<feature type="non-terminal residue" evidence="1">
    <location>
        <position position="104"/>
    </location>
</feature>
<evidence type="ECO:0000313" key="1">
    <source>
        <dbReference type="EMBL" id="KAJ6643680.1"/>
    </source>
</evidence>
<organism evidence="1 2">
    <name type="scientific">Pseudolycoriella hygida</name>
    <dbReference type="NCBI Taxonomy" id="35572"/>
    <lineage>
        <taxon>Eukaryota</taxon>
        <taxon>Metazoa</taxon>
        <taxon>Ecdysozoa</taxon>
        <taxon>Arthropoda</taxon>
        <taxon>Hexapoda</taxon>
        <taxon>Insecta</taxon>
        <taxon>Pterygota</taxon>
        <taxon>Neoptera</taxon>
        <taxon>Endopterygota</taxon>
        <taxon>Diptera</taxon>
        <taxon>Nematocera</taxon>
        <taxon>Sciaroidea</taxon>
        <taxon>Sciaridae</taxon>
        <taxon>Pseudolycoriella</taxon>
    </lineage>
</organism>
<dbReference type="AlphaFoldDB" id="A0A9Q0S555"/>
<protein>
    <submittedName>
        <fullName evidence="1">Uncharacterized protein</fullName>
    </submittedName>
</protein>
<sequence length="104" mass="11516">LQTHVNQLLNSFQKLQNNSLVVANQLSVVQSNPVPIGFVYVQYPNRPAPGALWPTVKWQQITSDYAGQFFRAEGQNSKSFTGGVQDGDAPRFTEAQYCDYSSCG</sequence>
<keyword evidence="2" id="KW-1185">Reference proteome</keyword>
<feature type="non-terminal residue" evidence="1">
    <location>
        <position position="1"/>
    </location>
</feature>
<reference evidence="1" key="1">
    <citation type="submission" date="2022-07" db="EMBL/GenBank/DDBJ databases">
        <authorList>
            <person name="Trinca V."/>
            <person name="Uliana J.V.C."/>
            <person name="Torres T.T."/>
            <person name="Ward R.J."/>
            <person name="Monesi N."/>
        </authorList>
    </citation>
    <scope>NUCLEOTIDE SEQUENCE</scope>
    <source>
        <strain evidence="1">HSMRA1968</strain>
        <tissue evidence="1">Whole embryos</tissue>
    </source>
</reference>
<dbReference type="OrthoDB" id="6503162at2759"/>
<name>A0A9Q0S555_9DIPT</name>
<gene>
    <name evidence="1" type="ORF">Bhyg_08644</name>
</gene>
<evidence type="ECO:0000313" key="2">
    <source>
        <dbReference type="Proteomes" id="UP001151699"/>
    </source>
</evidence>
<dbReference type="Proteomes" id="UP001151699">
    <property type="component" value="Chromosome B"/>
</dbReference>
<dbReference type="EMBL" id="WJQU01000002">
    <property type="protein sequence ID" value="KAJ6643680.1"/>
    <property type="molecule type" value="Genomic_DNA"/>
</dbReference>
<proteinExistence type="predicted"/>
<accession>A0A9Q0S555</accession>